<keyword evidence="5" id="KW-1185">Reference proteome</keyword>
<dbReference type="GO" id="GO:0000266">
    <property type="term" value="P:mitochondrial fission"/>
    <property type="evidence" value="ECO:0007669"/>
    <property type="project" value="TreeGrafter"/>
</dbReference>
<dbReference type="Proteomes" id="UP000472277">
    <property type="component" value="Chromosome 12"/>
</dbReference>
<evidence type="ECO:0000256" key="2">
    <source>
        <dbReference type="ARBA" id="ARBA00017835"/>
    </source>
</evidence>
<gene>
    <name evidence="4" type="primary">MTFP1</name>
</gene>
<dbReference type="InterPro" id="IPR019560">
    <property type="entry name" value="Mitochondrial_18_kDa_protein"/>
</dbReference>
<accession>A0A673YH24</accession>
<organism evidence="4 5">
    <name type="scientific">Salmo trutta</name>
    <name type="common">Brown trout</name>
    <dbReference type="NCBI Taxonomy" id="8032"/>
    <lineage>
        <taxon>Eukaryota</taxon>
        <taxon>Metazoa</taxon>
        <taxon>Chordata</taxon>
        <taxon>Craniata</taxon>
        <taxon>Vertebrata</taxon>
        <taxon>Euteleostomi</taxon>
        <taxon>Actinopterygii</taxon>
        <taxon>Neopterygii</taxon>
        <taxon>Teleostei</taxon>
        <taxon>Protacanthopterygii</taxon>
        <taxon>Salmoniformes</taxon>
        <taxon>Salmonidae</taxon>
        <taxon>Salmoninae</taxon>
        <taxon>Salmo</taxon>
    </lineage>
</organism>
<evidence type="ECO:0000256" key="3">
    <source>
        <dbReference type="ARBA" id="ARBA00029631"/>
    </source>
</evidence>
<reference evidence="4" key="2">
    <citation type="submission" date="2025-09" db="UniProtKB">
        <authorList>
            <consortium name="Ensembl"/>
        </authorList>
    </citation>
    <scope>IDENTIFICATION</scope>
</reference>
<proteinExistence type="inferred from homology"/>
<reference evidence="4" key="1">
    <citation type="submission" date="2025-08" db="UniProtKB">
        <authorList>
            <consortium name="Ensembl"/>
        </authorList>
    </citation>
    <scope>IDENTIFICATION</scope>
</reference>
<dbReference type="GeneTree" id="ENSGT00390000004019"/>
<dbReference type="PANTHER" id="PTHR11001">
    <property type="entry name" value="MITOCHONDRIAL FISSION PROCESS PROTEIN 1"/>
    <property type="match status" value="1"/>
</dbReference>
<evidence type="ECO:0000256" key="1">
    <source>
        <dbReference type="ARBA" id="ARBA00009224"/>
    </source>
</evidence>
<protein>
    <recommendedName>
        <fullName evidence="2">Mitochondrial fission process protein 1</fullName>
    </recommendedName>
    <alternativeName>
        <fullName evidence="3">Mitochondrial 18 kDa protein</fullName>
    </alternativeName>
</protein>
<dbReference type="GO" id="GO:0005739">
    <property type="term" value="C:mitochondrion"/>
    <property type="evidence" value="ECO:0007669"/>
    <property type="project" value="TreeGrafter"/>
</dbReference>
<name>A0A673YH24_SALTR</name>
<evidence type="ECO:0000313" key="4">
    <source>
        <dbReference type="Ensembl" id="ENSSTUP00000033625.1"/>
    </source>
</evidence>
<dbReference type="AlphaFoldDB" id="A0A673YH24"/>
<evidence type="ECO:0000313" key="5">
    <source>
        <dbReference type="Proteomes" id="UP000472277"/>
    </source>
</evidence>
<comment type="similarity">
    <text evidence="1">Belongs to the MTFP1 family.</text>
</comment>
<dbReference type="Ensembl" id="ENSSTUT00000035138.1">
    <property type="protein sequence ID" value="ENSSTUP00000033625.1"/>
    <property type="gene ID" value="ENSSTUG00000014350.1"/>
</dbReference>
<dbReference type="PANTHER" id="PTHR11001:SF2">
    <property type="entry name" value="MITOCHONDRIAL FISSION PROCESS PROTEIN 1"/>
    <property type="match status" value="1"/>
</dbReference>
<sequence length="126" mass="13300">ISHSNPVGADGAYCSEGYANEVGEAFRALVPVSAVWATHAVATVYVSADALDKGKKAAVALASVAIPGFTINRVCAASLYLLGRTRHLPLSTIPFIIHPIDRSVVYLGTFAIRCLWPKCAKVLVCS</sequence>